<dbReference type="RefSeq" id="WP_250430232.1">
    <property type="nucleotide sequence ID" value="NZ_JALPRR010000003.1"/>
</dbReference>
<evidence type="ECO:0008006" key="3">
    <source>
        <dbReference type="Google" id="ProtNLM"/>
    </source>
</evidence>
<sequence length="152" mass="17163">MKTTTCVCTTILITPRMVLFENSILKLNYNPATDILEVEYPDLHDFLLPEIKHSITQMIEVIKNYDVKRLLLDSTKTLIAVSEAESREVAVFLAGALTKTRVLKVARVQSPSSTIEKTAQNNIRHIKAQSLSYQLQNFTSKADAVAWLREQA</sequence>
<gene>
    <name evidence="1" type="ORF">ACFSKP_13620</name>
</gene>
<keyword evidence="2" id="KW-1185">Reference proteome</keyword>
<proteinExistence type="predicted"/>
<dbReference type="EMBL" id="JBHUIM010000002">
    <property type="protein sequence ID" value="MFD2247299.1"/>
    <property type="molecule type" value="Genomic_DNA"/>
</dbReference>
<name>A0ABW5CZ62_9BACT</name>
<dbReference type="Proteomes" id="UP001597374">
    <property type="component" value="Unassembled WGS sequence"/>
</dbReference>
<reference evidence="2" key="1">
    <citation type="journal article" date="2019" name="Int. J. Syst. Evol. Microbiol.">
        <title>The Global Catalogue of Microorganisms (GCM) 10K type strain sequencing project: providing services to taxonomists for standard genome sequencing and annotation.</title>
        <authorList>
            <consortium name="The Broad Institute Genomics Platform"/>
            <consortium name="The Broad Institute Genome Sequencing Center for Infectious Disease"/>
            <person name="Wu L."/>
            <person name="Ma J."/>
        </authorList>
    </citation>
    <scope>NUCLEOTIDE SEQUENCE [LARGE SCALE GENOMIC DNA]</scope>
    <source>
        <strain evidence="2">CGMCC 4.1782</strain>
    </source>
</reference>
<evidence type="ECO:0000313" key="1">
    <source>
        <dbReference type="EMBL" id="MFD2247299.1"/>
    </source>
</evidence>
<evidence type="ECO:0000313" key="2">
    <source>
        <dbReference type="Proteomes" id="UP001597374"/>
    </source>
</evidence>
<comment type="caution">
    <text evidence="1">The sequence shown here is derived from an EMBL/GenBank/DDBJ whole genome shotgun (WGS) entry which is preliminary data.</text>
</comment>
<organism evidence="1 2">
    <name type="scientific">Pontibacter ruber</name>
    <dbReference type="NCBI Taxonomy" id="1343895"/>
    <lineage>
        <taxon>Bacteria</taxon>
        <taxon>Pseudomonadati</taxon>
        <taxon>Bacteroidota</taxon>
        <taxon>Cytophagia</taxon>
        <taxon>Cytophagales</taxon>
        <taxon>Hymenobacteraceae</taxon>
        <taxon>Pontibacter</taxon>
    </lineage>
</organism>
<accession>A0ABW5CZ62</accession>
<protein>
    <recommendedName>
        <fullName evidence="3">STAS/SEC14 domain-containing protein</fullName>
    </recommendedName>
</protein>